<dbReference type="SUPFAM" id="SSF49899">
    <property type="entry name" value="Concanavalin A-like lectins/glucanases"/>
    <property type="match status" value="1"/>
</dbReference>
<evidence type="ECO:0000256" key="2">
    <source>
        <dbReference type="SAM" id="SignalP"/>
    </source>
</evidence>
<proteinExistence type="predicted"/>
<reference evidence="4 5" key="1">
    <citation type="submission" date="2014-07" db="EMBL/GenBank/DDBJ databases">
        <title>Genome of Chryseobacterium soli DSM 19298.</title>
        <authorList>
            <person name="Stropko S.J."/>
            <person name="Pipes S.E."/>
            <person name="Newman J."/>
        </authorList>
    </citation>
    <scope>NUCLEOTIDE SEQUENCE [LARGE SCALE GENOMIC DNA]</scope>
    <source>
        <strain evidence="4 5">DSM 19298</strain>
    </source>
</reference>
<sequence length="305" mass="33430">MKKIYLMALSLFSALAMSQQTISFEAQEGFTIADIHGQGTWISTPTGGMPPNVTNQIINTENASTGSNALKIVKEPVYGTQPIPIIGGFNNLTSPLIYTNFTVSFDINMSQLNGSVFGFQGINSTQEQFVIRVDFDNSGGVKILNTVAGNVMLDSATSNWVPNVWYRFKVVGSAANIKYYVNDTLIYTGSAVSEMTIDQLRFVHDNNVGTAYIDNVKINNETLLSTKNPSANGDILSIYPNPSSDFIKIHTAYTIKNVEVFDAAGKRVSLKLNGNALDVRGLYSGLYLINIETEGRNFTEKFIKK</sequence>
<dbReference type="OrthoDB" id="1467680at2"/>
<dbReference type="NCBIfam" id="TIGR04183">
    <property type="entry name" value="Por_Secre_tail"/>
    <property type="match status" value="1"/>
</dbReference>
<dbReference type="EMBL" id="JPRH01000004">
    <property type="protein sequence ID" value="KFF12268.1"/>
    <property type="molecule type" value="Genomic_DNA"/>
</dbReference>
<feature type="domain" description="Secretion system C-terminal sorting" evidence="3">
    <location>
        <begin position="238"/>
        <end position="303"/>
    </location>
</feature>
<protein>
    <recommendedName>
        <fullName evidence="3">Secretion system C-terminal sorting domain-containing protein</fullName>
    </recommendedName>
</protein>
<evidence type="ECO:0000256" key="1">
    <source>
        <dbReference type="ARBA" id="ARBA00022729"/>
    </source>
</evidence>
<feature type="signal peptide" evidence="2">
    <location>
        <begin position="1"/>
        <end position="18"/>
    </location>
</feature>
<keyword evidence="1 2" id="KW-0732">Signal</keyword>
<feature type="chain" id="PRO_5001802288" description="Secretion system C-terminal sorting domain-containing protein" evidence="2">
    <location>
        <begin position="19"/>
        <end position="305"/>
    </location>
</feature>
<dbReference type="eggNOG" id="ENOG502ZYCP">
    <property type="taxonomic scope" value="Bacteria"/>
</dbReference>
<keyword evidence="5" id="KW-1185">Reference proteome</keyword>
<dbReference type="GO" id="GO:0004553">
    <property type="term" value="F:hydrolase activity, hydrolyzing O-glycosyl compounds"/>
    <property type="evidence" value="ECO:0007669"/>
    <property type="project" value="UniProtKB-ARBA"/>
</dbReference>
<organism evidence="4 5">
    <name type="scientific">Chryseobacterium soli</name>
    <dbReference type="NCBI Taxonomy" id="445961"/>
    <lineage>
        <taxon>Bacteria</taxon>
        <taxon>Pseudomonadati</taxon>
        <taxon>Bacteroidota</taxon>
        <taxon>Flavobacteriia</taxon>
        <taxon>Flavobacteriales</taxon>
        <taxon>Weeksellaceae</taxon>
        <taxon>Chryseobacterium group</taxon>
        <taxon>Chryseobacterium</taxon>
    </lineage>
</organism>
<name>A0A086A6F4_9FLAO</name>
<gene>
    <name evidence="4" type="ORF">IW15_11960</name>
</gene>
<evidence type="ECO:0000313" key="5">
    <source>
        <dbReference type="Proteomes" id="UP000028705"/>
    </source>
</evidence>
<dbReference type="InterPro" id="IPR013320">
    <property type="entry name" value="ConA-like_dom_sf"/>
</dbReference>
<dbReference type="AlphaFoldDB" id="A0A086A6F4"/>
<dbReference type="Gene3D" id="2.60.120.560">
    <property type="entry name" value="Exo-inulinase, domain 1"/>
    <property type="match status" value="1"/>
</dbReference>
<evidence type="ECO:0000313" key="4">
    <source>
        <dbReference type="EMBL" id="KFF12268.1"/>
    </source>
</evidence>
<dbReference type="STRING" id="445961.IW15_11960"/>
<dbReference type="GO" id="GO:0005975">
    <property type="term" value="P:carbohydrate metabolic process"/>
    <property type="evidence" value="ECO:0007669"/>
    <property type="project" value="UniProtKB-ARBA"/>
</dbReference>
<dbReference type="Pfam" id="PF18962">
    <property type="entry name" value="Por_Secre_tail"/>
    <property type="match status" value="1"/>
</dbReference>
<accession>A0A086A6F4</accession>
<comment type="caution">
    <text evidence="4">The sequence shown here is derived from an EMBL/GenBank/DDBJ whole genome shotgun (WGS) entry which is preliminary data.</text>
</comment>
<dbReference type="InterPro" id="IPR026444">
    <property type="entry name" value="Secre_tail"/>
</dbReference>
<dbReference type="RefSeq" id="WP_034711409.1">
    <property type="nucleotide sequence ID" value="NZ_JPRH01000004.1"/>
</dbReference>
<dbReference type="Proteomes" id="UP000028705">
    <property type="component" value="Unassembled WGS sequence"/>
</dbReference>
<evidence type="ECO:0000259" key="3">
    <source>
        <dbReference type="Pfam" id="PF18962"/>
    </source>
</evidence>